<dbReference type="PANTHER" id="PTHR11647">
    <property type="entry name" value="HYDRANTOINASE/DIHYDROPYRIMIDINASE FAMILY MEMBER"/>
    <property type="match status" value="1"/>
</dbReference>
<dbReference type="SUPFAM" id="SSF51556">
    <property type="entry name" value="Metallo-dependent hydrolases"/>
    <property type="match status" value="1"/>
</dbReference>
<feature type="domain" description="Amidohydrolase 3" evidence="1">
    <location>
        <begin position="50"/>
        <end position="500"/>
    </location>
</feature>
<dbReference type="InterPro" id="IPR023100">
    <property type="entry name" value="D-aminoacylase_insert_dom_sf"/>
</dbReference>
<keyword evidence="2" id="KW-0378">Hydrolase</keyword>
<dbReference type="GO" id="GO:0005829">
    <property type="term" value="C:cytosol"/>
    <property type="evidence" value="ECO:0007669"/>
    <property type="project" value="TreeGrafter"/>
</dbReference>
<dbReference type="EC" id="3.5.1.81" evidence="2"/>
<dbReference type="Gene3D" id="3.30.1490.130">
    <property type="entry name" value="D-aminoacylase. Domain 3"/>
    <property type="match status" value="1"/>
</dbReference>
<dbReference type="STRING" id="479433.Caci_6759"/>
<dbReference type="InterPro" id="IPR050378">
    <property type="entry name" value="Metallo-dep_Hydrolases_sf"/>
</dbReference>
<dbReference type="HOGENOM" id="CLU_016107_2_1_11"/>
<sequence length="516" mass="53832">MSGFSLVLRGGLVADGTGAPLVPADVAVSRGRVTVLPPGTFPHDAGPFTELIDVSGLVVAPGFIDAHTHSDTASIDAAEGLLDEAQVYASVLQGVTTEIAGNCGHSAFPGRYAGFDALGRAHSVVGRANHLASLVGHGTLRAAVVGEEARAARAAEIAWMAEALDEALTAGAVGFSTGLIYTPGSYADTAEITALAAVAARHGKPYVTHLRDEMSGVEGALEEAVAIARDSGAALHVSHHKTAGKYAWGRTEVTLARLAALRESGMDVTCDVYPYTAGSTALAAMLPPWAHDGGKDQLLKRLRDPAQRDSLRKAIAEGVPGWENTVGNGGWDRIAVAGAPHHPTYQGHTIAELAAAAGTDALDLVADLLLGEDGDVTIISHSMREDDVQRVLTAPFTMIGSDGVPTPGLPHPRWAGTFTRVLGHYTRDLNLLPLPEAIRKMTTAPATRFNLPHRGTLRTGAHADITVFDPAHVADRATFAEPRRTPEGVHLVIVDGTIVVRDGALTGARPGQVLRC</sequence>
<reference evidence="2 3" key="1">
    <citation type="journal article" date="2009" name="Stand. Genomic Sci.">
        <title>Complete genome sequence of Catenulispora acidiphila type strain (ID 139908).</title>
        <authorList>
            <person name="Copeland A."/>
            <person name="Lapidus A."/>
            <person name="Glavina Del Rio T."/>
            <person name="Nolan M."/>
            <person name="Lucas S."/>
            <person name="Chen F."/>
            <person name="Tice H."/>
            <person name="Cheng J.F."/>
            <person name="Bruce D."/>
            <person name="Goodwin L."/>
            <person name="Pitluck S."/>
            <person name="Mikhailova N."/>
            <person name="Pati A."/>
            <person name="Ivanova N."/>
            <person name="Mavromatis K."/>
            <person name="Chen A."/>
            <person name="Palaniappan K."/>
            <person name="Chain P."/>
            <person name="Land M."/>
            <person name="Hauser L."/>
            <person name="Chang Y.J."/>
            <person name="Jeffries C.D."/>
            <person name="Chertkov O."/>
            <person name="Brettin T."/>
            <person name="Detter J.C."/>
            <person name="Han C."/>
            <person name="Ali Z."/>
            <person name="Tindall B.J."/>
            <person name="Goker M."/>
            <person name="Bristow J."/>
            <person name="Eisen J.A."/>
            <person name="Markowitz V."/>
            <person name="Hugenholtz P."/>
            <person name="Kyrpides N.C."/>
            <person name="Klenk H.P."/>
        </authorList>
    </citation>
    <scope>NUCLEOTIDE SEQUENCE [LARGE SCALE GENOMIC DNA]</scope>
    <source>
        <strain evidence="3">DSM 44928 / JCM 14897 / NBRC 102108 / NRRL B-24433 / ID139908</strain>
    </source>
</reference>
<protein>
    <submittedName>
        <fullName evidence="2">N-acyl-D-amino-acid deacylase</fullName>
        <ecNumber evidence="2">3.5.1.81</ecNumber>
    </submittedName>
</protein>
<dbReference type="GO" id="GO:0016812">
    <property type="term" value="F:hydrolase activity, acting on carbon-nitrogen (but not peptide) bonds, in cyclic amides"/>
    <property type="evidence" value="ECO:0007669"/>
    <property type="project" value="TreeGrafter"/>
</dbReference>
<keyword evidence="3" id="KW-1185">Reference proteome</keyword>
<name>C7Q1Q3_CATAD</name>
<gene>
    <name evidence="2" type="ordered locus">Caci_6759</name>
</gene>
<organism evidence="2 3">
    <name type="scientific">Catenulispora acidiphila (strain DSM 44928 / JCM 14897 / NBRC 102108 / NRRL B-24433 / ID139908)</name>
    <dbReference type="NCBI Taxonomy" id="479433"/>
    <lineage>
        <taxon>Bacteria</taxon>
        <taxon>Bacillati</taxon>
        <taxon>Actinomycetota</taxon>
        <taxon>Actinomycetes</taxon>
        <taxon>Catenulisporales</taxon>
        <taxon>Catenulisporaceae</taxon>
        <taxon>Catenulispora</taxon>
    </lineage>
</organism>
<dbReference type="KEGG" id="cai:Caci_6759"/>
<dbReference type="Gene3D" id="2.30.40.10">
    <property type="entry name" value="Urease, subunit C, domain 1"/>
    <property type="match status" value="1"/>
</dbReference>
<dbReference type="InParanoid" id="C7Q1Q3"/>
<accession>C7Q1Q3</accession>
<dbReference type="SUPFAM" id="SSF51338">
    <property type="entry name" value="Composite domain of metallo-dependent hydrolases"/>
    <property type="match status" value="1"/>
</dbReference>
<dbReference type="Proteomes" id="UP000000851">
    <property type="component" value="Chromosome"/>
</dbReference>
<dbReference type="PANTHER" id="PTHR11647:SF1">
    <property type="entry name" value="COLLAPSIN RESPONSE MEDIATOR PROTEIN"/>
    <property type="match status" value="1"/>
</dbReference>
<dbReference type="EMBL" id="CP001700">
    <property type="protein sequence ID" value="ACU75604.1"/>
    <property type="molecule type" value="Genomic_DNA"/>
</dbReference>
<evidence type="ECO:0000313" key="2">
    <source>
        <dbReference type="EMBL" id="ACU75604.1"/>
    </source>
</evidence>
<dbReference type="InterPro" id="IPR011059">
    <property type="entry name" value="Metal-dep_hydrolase_composite"/>
</dbReference>
<dbReference type="CDD" id="cd01297">
    <property type="entry name" value="D-aminoacylase"/>
    <property type="match status" value="1"/>
</dbReference>
<dbReference type="OrthoDB" id="9766983at2"/>
<dbReference type="Gene3D" id="3.20.20.140">
    <property type="entry name" value="Metal-dependent hydrolases"/>
    <property type="match status" value="1"/>
</dbReference>
<dbReference type="InterPro" id="IPR013108">
    <property type="entry name" value="Amidohydro_3"/>
</dbReference>
<dbReference type="Pfam" id="PF07969">
    <property type="entry name" value="Amidohydro_3"/>
    <property type="match status" value="1"/>
</dbReference>
<evidence type="ECO:0000313" key="3">
    <source>
        <dbReference type="Proteomes" id="UP000000851"/>
    </source>
</evidence>
<dbReference type="InterPro" id="IPR032466">
    <property type="entry name" value="Metal_Hydrolase"/>
</dbReference>
<proteinExistence type="predicted"/>
<dbReference type="AlphaFoldDB" id="C7Q1Q3"/>
<dbReference type="GO" id="GO:0047420">
    <property type="term" value="F:N-acyl-D-amino-acid deacylase activity"/>
    <property type="evidence" value="ECO:0007669"/>
    <property type="project" value="UniProtKB-EC"/>
</dbReference>
<evidence type="ECO:0000259" key="1">
    <source>
        <dbReference type="Pfam" id="PF07969"/>
    </source>
</evidence>
<dbReference type="eggNOG" id="COG3653">
    <property type="taxonomic scope" value="Bacteria"/>
</dbReference>